<dbReference type="Pfam" id="PF24883">
    <property type="entry name" value="NPHP3_N"/>
    <property type="match status" value="2"/>
</dbReference>
<feature type="domain" description="Nephrocystin 3-like N-terminal" evidence="3">
    <location>
        <begin position="550"/>
        <end position="702"/>
    </location>
</feature>
<evidence type="ECO:0000256" key="1">
    <source>
        <dbReference type="ARBA" id="ARBA00022737"/>
    </source>
</evidence>
<dbReference type="EMBL" id="NHYD01002186">
    <property type="protein sequence ID" value="PPQ87890.1"/>
    <property type="molecule type" value="Genomic_DNA"/>
</dbReference>
<dbReference type="InterPro" id="IPR056884">
    <property type="entry name" value="NPHP3-like_N"/>
</dbReference>
<organism evidence="4 5">
    <name type="scientific">Psilocybe cyanescens</name>
    <dbReference type="NCBI Taxonomy" id="93625"/>
    <lineage>
        <taxon>Eukaryota</taxon>
        <taxon>Fungi</taxon>
        <taxon>Dikarya</taxon>
        <taxon>Basidiomycota</taxon>
        <taxon>Agaricomycotina</taxon>
        <taxon>Agaricomycetes</taxon>
        <taxon>Agaricomycetidae</taxon>
        <taxon>Agaricales</taxon>
        <taxon>Agaricineae</taxon>
        <taxon>Strophariaceae</taxon>
        <taxon>Psilocybe</taxon>
    </lineage>
</organism>
<evidence type="ECO:0000259" key="3">
    <source>
        <dbReference type="Pfam" id="PF24883"/>
    </source>
</evidence>
<dbReference type="OrthoDB" id="4760524at2759"/>
<keyword evidence="5" id="KW-1185">Reference proteome</keyword>
<evidence type="ECO:0000256" key="2">
    <source>
        <dbReference type="SAM" id="MobiDB-lite"/>
    </source>
</evidence>
<sequence length="1301" mass="149675">MLMQGSTIGGFERLQEHVAHGAFHDSGERFDPPKCHPNTRVAIIKRITDWISGLNEDTRETLIMWLYGAAGAGKSAIAQTIAEILERRHFVLASFFFWRNDPQRGTAKLLVTTLAYQLAVKLPLVFRERLVLAFENDPLITTRSLEAQFKTLVREPLLELLHSGFSTNNHIIVIIDGLDECDDPKVQARVIDLSLRLLHSRDLPLKILIASRPEIDISSSLDRKIFSSLARIALDDDYQSEEGIRYFFADEFHEIKTQHCLRSYIPIGWPAEDSLDKLVEMSSGQFIYASIVVKYITSPRHRPTHRLEVVLGIQLPKAGDSPFAELDALYQRILMGVEDADLILMIIGFLILHPLNVSHSLVTFIEAFLLLAPGDVQLLMQNLGSLISVEIYPGHPDGAEVLTVRLLHTSLKDYLLDQSRSKDFFLDRLKMHTQYAELCLAHITEFPSLQSNSSHHPFTGMSPYKAVSPAASHSSGDRRDPPKCYLNTRVAVLKKIMNWIRAWDRLVDAASPAAFHNSSDRRDPPKCHPNTRVAVLKKVMDWIHSLEPATQNALIMWLYGPAGAGKSAIAQSIAELCYEEGILIASYFFSRFDSTRNHSRSLIATIAYQASLCIPGFRERIEASIYHDPLIFSRSLNIQMSTLVIQPLQDYISSDTPAPARVIIIDGLDECEDRQGQVEILVTISKALQQHHLPFIFLVASRPEHDIRTAFGFGYLQDTTTSVALDDEYRPSDDILIFLRDSFTEIKESHPFRADIPATWPDDDILESLVEKSSGQFIYASTVIKFVKHSRRQPPQRLDIVLGLRPAQHDMPFAELDALYMHIFSSVEDPEAVLQLLAYEFLTSLVMEWYEGLDLDLLSLYPGDVVQLFCDLTSLLSITVRGRRGVLNIFHASLQDFLLDQSRSQQFWINSKIRHAEFAHLYIQDLKDGPSPINNLAPYILLSHFENATATPDLLEDLRQISIWSIFQKTNHHEHFPRFLASIEKAGFENWSELYSHQLHLFDRSAQEIMEKIYSWPNLTALVAVYNLNSEKWDEGAPVLFRLSNSHRNLDKLSFERDIHILLEYRELIGEFLTNPIRCGIYGLTGKRYAIAAEYFLGYIYDHMEHIMQSSYALHQWCYQKRRTKNFSRRRSATPKKFPAKKSKQRALRRWELHRPYLLPRPCSAAFRLALRCLSFVLRKADRSEDLISLARERTFWLFSLIYPRHTRNTRREIARYLARVDAGEIWVQTKKRDGEQPWEPSPLFPTSQFYACPWDCIGLYRNPYYYYLYEDYNDGNEDNDGDKDRDEDEDDRSENMLFRE</sequence>
<dbReference type="Gene3D" id="3.40.50.300">
    <property type="entry name" value="P-loop containing nucleotide triphosphate hydrolases"/>
    <property type="match status" value="2"/>
</dbReference>
<dbReference type="PANTHER" id="PTHR10039">
    <property type="entry name" value="AMELOGENIN"/>
    <property type="match status" value="1"/>
</dbReference>
<feature type="domain" description="Nephrocystin 3-like N-terminal" evidence="3">
    <location>
        <begin position="57"/>
        <end position="212"/>
    </location>
</feature>
<evidence type="ECO:0000313" key="5">
    <source>
        <dbReference type="Proteomes" id="UP000283269"/>
    </source>
</evidence>
<feature type="compositionally biased region" description="Acidic residues" evidence="2">
    <location>
        <begin position="1276"/>
        <end position="1293"/>
    </location>
</feature>
<dbReference type="SUPFAM" id="SSF52540">
    <property type="entry name" value="P-loop containing nucleoside triphosphate hydrolases"/>
    <property type="match status" value="2"/>
</dbReference>
<feature type="region of interest" description="Disordered" evidence="2">
    <location>
        <begin position="1276"/>
        <end position="1301"/>
    </location>
</feature>
<name>A0A409XAY8_PSICY</name>
<keyword evidence="1" id="KW-0677">Repeat</keyword>
<accession>A0A409XAY8</accession>
<protein>
    <recommendedName>
        <fullName evidence="3">Nephrocystin 3-like N-terminal domain-containing protein</fullName>
    </recommendedName>
</protein>
<reference evidence="4 5" key="1">
    <citation type="journal article" date="2018" name="Evol. Lett.">
        <title>Horizontal gene cluster transfer increased hallucinogenic mushroom diversity.</title>
        <authorList>
            <person name="Reynolds H.T."/>
            <person name="Vijayakumar V."/>
            <person name="Gluck-Thaler E."/>
            <person name="Korotkin H.B."/>
            <person name="Matheny P.B."/>
            <person name="Slot J.C."/>
        </authorList>
    </citation>
    <scope>NUCLEOTIDE SEQUENCE [LARGE SCALE GENOMIC DNA]</scope>
    <source>
        <strain evidence="4 5">2631</strain>
    </source>
</reference>
<dbReference type="InterPro" id="IPR027417">
    <property type="entry name" value="P-loop_NTPase"/>
</dbReference>
<dbReference type="Proteomes" id="UP000283269">
    <property type="component" value="Unassembled WGS sequence"/>
</dbReference>
<dbReference type="STRING" id="93625.A0A409XAY8"/>
<comment type="caution">
    <text evidence="4">The sequence shown here is derived from an EMBL/GenBank/DDBJ whole genome shotgun (WGS) entry which is preliminary data.</text>
</comment>
<dbReference type="InParanoid" id="A0A409XAY8"/>
<dbReference type="PANTHER" id="PTHR10039:SF14">
    <property type="entry name" value="NACHT DOMAIN-CONTAINING PROTEIN"/>
    <property type="match status" value="1"/>
</dbReference>
<proteinExistence type="predicted"/>
<evidence type="ECO:0000313" key="4">
    <source>
        <dbReference type="EMBL" id="PPQ87890.1"/>
    </source>
</evidence>
<gene>
    <name evidence="4" type="ORF">CVT25_001232</name>
</gene>